<dbReference type="Gramene" id="ORGLA11G0142900.1">
    <property type="protein sequence ID" value="ORGLA11G0142900.1"/>
    <property type="gene ID" value="ORGLA11G0142900"/>
</dbReference>
<dbReference type="EnsemblPlants" id="ORGLA11G0142900.1">
    <property type="protein sequence ID" value="ORGLA11G0142900.1"/>
    <property type="gene ID" value="ORGLA11G0142900"/>
</dbReference>
<evidence type="ECO:0000313" key="2">
    <source>
        <dbReference type="Proteomes" id="UP000007306"/>
    </source>
</evidence>
<proteinExistence type="predicted"/>
<sequence length="113" mass="13188">MRICVLGNSWICICCKVLHPLVLGSECRAYAYMHMHMLEGVGPLGAWIRMWFGYSPQLVFLLICIRNSWLYRKVLSPDLWFTQNELVILRYNLSFGHEFVALSEGLHLFSLHI</sequence>
<accession>I1R0Y7</accession>
<name>I1R0Y7_ORYGL</name>
<dbReference type="HOGENOM" id="CLU_2137407_0_0_1"/>
<keyword evidence="2" id="KW-1185">Reference proteome</keyword>
<reference evidence="1 2" key="2">
    <citation type="submission" date="2018-04" db="EMBL/GenBank/DDBJ databases">
        <title>OglaRS2 (Oryza glaberrima Reference Sequence Version 2).</title>
        <authorList>
            <person name="Zhang J."/>
            <person name="Kudrna D."/>
            <person name="Lee S."/>
            <person name="Talag J."/>
            <person name="Rajasekar S."/>
            <person name="Wing R.A."/>
        </authorList>
    </citation>
    <scope>NUCLEOTIDE SEQUENCE [LARGE SCALE GENOMIC DNA]</scope>
    <source>
        <strain evidence="1 2">cv. IRGC 96717</strain>
    </source>
</reference>
<dbReference type="Proteomes" id="UP000007306">
    <property type="component" value="Chromosome 11"/>
</dbReference>
<reference evidence="1" key="1">
    <citation type="submission" date="2015-06" db="UniProtKB">
        <authorList>
            <consortium name="EnsemblPlants"/>
        </authorList>
    </citation>
    <scope>IDENTIFICATION</scope>
</reference>
<organism evidence="1 2">
    <name type="scientific">Oryza glaberrima</name>
    <name type="common">African rice</name>
    <dbReference type="NCBI Taxonomy" id="4538"/>
    <lineage>
        <taxon>Eukaryota</taxon>
        <taxon>Viridiplantae</taxon>
        <taxon>Streptophyta</taxon>
        <taxon>Embryophyta</taxon>
        <taxon>Tracheophyta</taxon>
        <taxon>Spermatophyta</taxon>
        <taxon>Magnoliopsida</taxon>
        <taxon>Liliopsida</taxon>
        <taxon>Poales</taxon>
        <taxon>Poaceae</taxon>
        <taxon>BOP clade</taxon>
        <taxon>Oryzoideae</taxon>
        <taxon>Oryzeae</taxon>
        <taxon>Oryzinae</taxon>
        <taxon>Oryza</taxon>
    </lineage>
</organism>
<protein>
    <submittedName>
        <fullName evidence="1">Uncharacterized protein</fullName>
    </submittedName>
</protein>
<dbReference type="AlphaFoldDB" id="I1R0Y7"/>
<evidence type="ECO:0000313" key="1">
    <source>
        <dbReference type="EnsemblPlants" id="ORGLA11G0142900.1"/>
    </source>
</evidence>